<dbReference type="eggNOG" id="COG0441">
    <property type="taxonomic scope" value="Bacteria"/>
</dbReference>
<dbReference type="CDD" id="cd02028">
    <property type="entry name" value="UMPK_like"/>
    <property type="match status" value="1"/>
</dbReference>
<dbReference type="EMBL" id="CP001698">
    <property type="protein sequence ID" value="ADN02138.1"/>
    <property type="molecule type" value="Genomic_DNA"/>
</dbReference>
<gene>
    <name evidence="2" type="ordered locus">STHERM_c11970</name>
</gene>
<dbReference type="Gene3D" id="3.30.980.10">
    <property type="entry name" value="Threonyl-trna Synthetase, Chain A, domain 2"/>
    <property type="match status" value="1"/>
</dbReference>
<dbReference type="InterPro" id="IPR006083">
    <property type="entry name" value="PRK/URK"/>
</dbReference>
<dbReference type="SMART" id="SM00382">
    <property type="entry name" value="AAA"/>
    <property type="match status" value="1"/>
</dbReference>
<dbReference type="GO" id="GO:0016301">
    <property type="term" value="F:kinase activity"/>
    <property type="evidence" value="ECO:0007669"/>
    <property type="project" value="InterPro"/>
</dbReference>
<dbReference type="SUPFAM" id="SSF55186">
    <property type="entry name" value="ThrRS/AlaRS common domain"/>
    <property type="match status" value="1"/>
</dbReference>
<name>E0RT01_WINT6</name>
<dbReference type="Proteomes" id="UP000001296">
    <property type="component" value="Chromosome"/>
</dbReference>
<sequence length="552" mass="63636">MGGSMNEIRVMLPNGHVLEVPYGTRVGDLLKAHLPDIHPVAARVNNELTSFTYKLEFNSSIEPVTFDQPEGMIIYRASLCFLLAMAAHRRGLRLIIGHSLGDGYFYTLRDREDVTPREVDLLQEEMQDLIRRDIPIQRKVLSYQDAIWEFQGRDQMQTVKLLTFRNENKIPVFFCDTYCDLATIPLVPRTGLLKGFRLQHFPPGFVLRFPRHPARPVPESYAPPLKLFQVYREYKEWGRTLSVASVGDLNTLVEARKEREFIQIAEALHEQRISQIASRIAAETPRIKLVLVAGPSSSGKTTFAKKLSMYLKVFGLRPLAISLDNYFKPREETPRDEEGNYDFEALEALDTEVLNRDLIALFEGGSIRERLFNFKTGRPLHTERTITLPEKGIVVIEGIHGLNEALTSQIPREQKYKIYVSALTQLNLDDHNRIPTTDNRLIRRMVRDARFRGKTALETIQMWPSVRRGEERHIFPFQEEADILFNSALDYELGVLKVFAEPLLRTIKPYHREYAEAVRLLGFLENFLPISSQHVPGRSILREFIGDSEFHY</sequence>
<dbReference type="PANTHER" id="PTHR10285">
    <property type="entry name" value="URIDINE KINASE"/>
    <property type="match status" value="1"/>
</dbReference>
<proteinExistence type="predicted"/>
<dbReference type="eggNOG" id="COG0572">
    <property type="taxonomic scope" value="Bacteria"/>
</dbReference>
<dbReference type="KEGG" id="sta:STHERM_c11970"/>
<dbReference type="PaxDb" id="665571-STHERM_c11970"/>
<dbReference type="AlphaFoldDB" id="E0RT01"/>
<dbReference type="Pfam" id="PF00485">
    <property type="entry name" value="PRK"/>
    <property type="match status" value="1"/>
</dbReference>
<dbReference type="Gene3D" id="3.40.50.300">
    <property type="entry name" value="P-loop containing nucleotide triphosphate hydrolases"/>
    <property type="match status" value="1"/>
</dbReference>
<dbReference type="GO" id="GO:0005524">
    <property type="term" value="F:ATP binding"/>
    <property type="evidence" value="ECO:0007669"/>
    <property type="project" value="InterPro"/>
</dbReference>
<evidence type="ECO:0000313" key="2">
    <source>
        <dbReference type="EMBL" id="ADN02138.1"/>
    </source>
</evidence>
<evidence type="ECO:0000259" key="1">
    <source>
        <dbReference type="SMART" id="SM00382"/>
    </source>
</evidence>
<evidence type="ECO:0000313" key="3">
    <source>
        <dbReference type="Proteomes" id="UP000001296"/>
    </source>
</evidence>
<dbReference type="SUPFAM" id="SSF52540">
    <property type="entry name" value="P-loop containing nucleoside triphosphate hydrolases"/>
    <property type="match status" value="1"/>
</dbReference>
<dbReference type="InterPro" id="IPR003593">
    <property type="entry name" value="AAA+_ATPase"/>
</dbReference>
<organism evidence="2 3">
    <name type="scientific">Winmispira thermophila (strain ATCC 49972 / DSM 6192 / RI 19.B1)</name>
    <name type="common">Spirochaeta thermophila</name>
    <dbReference type="NCBI Taxonomy" id="665571"/>
    <lineage>
        <taxon>Bacteria</taxon>
        <taxon>Pseudomonadati</taxon>
        <taxon>Spirochaetota</taxon>
        <taxon>Spirochaetia</taxon>
        <taxon>Winmispirales</taxon>
        <taxon>Winmispiraceae</taxon>
        <taxon>Winmispira</taxon>
    </lineage>
</organism>
<accession>E0RT01</accession>
<protein>
    <recommendedName>
        <fullName evidence="1">AAA+ ATPase domain-containing protein</fullName>
    </recommendedName>
</protein>
<dbReference type="InterPro" id="IPR018163">
    <property type="entry name" value="Thr/Ala-tRNA-synth_IIc_edit"/>
</dbReference>
<dbReference type="HOGENOM" id="CLU_023775_1_0_12"/>
<feature type="domain" description="AAA+ ATPase" evidence="1">
    <location>
        <begin position="286"/>
        <end position="446"/>
    </location>
</feature>
<reference key="1">
    <citation type="submission" date="2009-08" db="EMBL/GenBank/DDBJ databases">
        <title>The genome sequence of Spirochaeta thermophila DSM6192.</title>
        <authorList>
            <person name="Angelov A."/>
            <person name="Mientus M."/>
            <person name="Wittenberg S."/>
            <person name="Lehmann R."/>
            <person name="Liesegang H."/>
            <person name="Daniel R."/>
            <person name="Liebl W."/>
        </authorList>
    </citation>
    <scope>NUCLEOTIDE SEQUENCE</scope>
    <source>
        <strain>DSM 6192</strain>
    </source>
</reference>
<dbReference type="InterPro" id="IPR027417">
    <property type="entry name" value="P-loop_NTPase"/>
</dbReference>
<reference evidence="2 3" key="2">
    <citation type="journal article" date="2010" name="J. Bacteriol.">
        <title>Genome sequence of the polysaccharide-degrading, thermophilic anaerobe Spirochaeta thermophila DSM 6192.</title>
        <authorList>
            <person name="Angelov A."/>
            <person name="Liebl S."/>
            <person name="Ballschmiter M."/>
            <person name="Bomeke M."/>
            <person name="Lehmann R."/>
            <person name="Liesegang H."/>
            <person name="Daniel R."/>
            <person name="Liebl W."/>
        </authorList>
    </citation>
    <scope>NUCLEOTIDE SEQUENCE [LARGE SCALE GENOMIC DNA]</scope>
    <source>
        <strain evidence="3">ATCC 49972 / DSM 6192 / RI 19.B1</strain>
    </source>
</reference>